<feature type="region of interest" description="Disordered" evidence="1">
    <location>
        <begin position="239"/>
        <end position="275"/>
    </location>
</feature>
<evidence type="ECO:0000313" key="3">
    <source>
        <dbReference type="EMBL" id="OYD17047.1"/>
    </source>
</evidence>
<accession>A0A235BZ36</accession>
<evidence type="ECO:0000313" key="4">
    <source>
        <dbReference type="Proteomes" id="UP000215559"/>
    </source>
</evidence>
<evidence type="ECO:0000256" key="1">
    <source>
        <dbReference type="SAM" id="MobiDB-lite"/>
    </source>
</evidence>
<dbReference type="PANTHER" id="PTHR42754:SF1">
    <property type="entry name" value="LIPOPROTEIN"/>
    <property type="match status" value="1"/>
</dbReference>
<dbReference type="Pfam" id="PF00801">
    <property type="entry name" value="PKD"/>
    <property type="match status" value="1"/>
</dbReference>
<gene>
    <name evidence="3" type="ORF">CH330_01025</name>
</gene>
<dbReference type="Gene3D" id="2.60.40.10">
    <property type="entry name" value="Immunoglobulins"/>
    <property type="match status" value="3"/>
</dbReference>
<dbReference type="InterPro" id="IPR013783">
    <property type="entry name" value="Ig-like_fold"/>
</dbReference>
<comment type="caution">
    <text evidence="3">The sequence shown here is derived from an EMBL/GenBank/DDBJ whole genome shotgun (WGS) entry which is preliminary data.</text>
</comment>
<feature type="region of interest" description="Disordered" evidence="1">
    <location>
        <begin position="128"/>
        <end position="169"/>
    </location>
</feature>
<reference evidence="3 4" key="1">
    <citation type="submission" date="2017-07" db="EMBL/GenBank/DDBJ databases">
        <title>Recovery of genomes from metagenomes via a dereplication, aggregation, and scoring strategy.</title>
        <authorList>
            <person name="Sieber C.M."/>
            <person name="Probst A.J."/>
            <person name="Sharrar A."/>
            <person name="Thomas B.C."/>
            <person name="Hess M."/>
            <person name="Tringe S.G."/>
            <person name="Banfield J.F."/>
        </authorList>
    </citation>
    <scope>NUCLEOTIDE SEQUENCE [LARGE SCALE GENOMIC DNA]</scope>
    <source>
        <strain evidence="3">JGI_Cruoil_03_51_56</strain>
    </source>
</reference>
<evidence type="ECO:0000259" key="2">
    <source>
        <dbReference type="Pfam" id="PF00801"/>
    </source>
</evidence>
<protein>
    <recommendedName>
        <fullName evidence="2">PKD domain-containing protein</fullName>
    </recommendedName>
</protein>
<feature type="non-terminal residue" evidence="3">
    <location>
        <position position="1"/>
    </location>
</feature>
<dbReference type="InterPro" id="IPR000601">
    <property type="entry name" value="PKD_dom"/>
</dbReference>
<organism evidence="3 4">
    <name type="scientific">candidate division WOR-3 bacterium JGI_Cruoil_03_51_56</name>
    <dbReference type="NCBI Taxonomy" id="1973747"/>
    <lineage>
        <taxon>Bacteria</taxon>
        <taxon>Bacteria division WOR-3</taxon>
    </lineage>
</organism>
<dbReference type="InterPro" id="IPR035986">
    <property type="entry name" value="PKD_dom_sf"/>
</dbReference>
<dbReference type="PANTHER" id="PTHR42754">
    <property type="entry name" value="ENDOGLUCANASE"/>
    <property type="match status" value="1"/>
</dbReference>
<sequence>IWAGLPLDIQDFPKYNQTGQSFCSKGGKMKVFAVILLVAAMLLVPGCKKKNQAPDAPSVPSGPSTGRLDSSYSFWTKAEDPDADSISYRFDWGDDKTSEWSQYTESGDSVSMSHSWSNPDTYYVKAQAKDKPGATSEWSESNPIVITRNRAPNPPATPSGPSTGKKDSLCPFTSITTDPDGDGICYRFDWGDGDTSWSSWVPSGEPGGAIHAWFRAGTYYVKSQAKDVNEVLSSWSGGHQIIIPNPNPPNTPSTPSGPSSGEKNTLYDFSSSATDPDGDSVALRFSWGDGDTSDWSSYVPSGQTVTKSRSWSECGTCSVKAQAKDEDGATSSWSSGHSIAICSWWETFGGTSFDWGESVRQTTDGGYIITGYTYSYGAGCSDVWLIKTDRNGNKVWNKTFGGTSGDEGYSVQQTTDGGYIITGRTSSYGAGEDDAWLIKTDRNGNKVWNKTFGGTDYGDGGYSVQETSDGGYIITGETRSYGAGEEDVWLIKTDGNGNKVWNKTFGGTDDDEGYSVQQAQDGGYIITGGTESYGAGSFDVWLIKTDGNGNQIWSKTFGGTDDDRGYSVQQTSDGGYIITGWTDSYGADSGDVWLIKTDGNGNKVWDKTFGGTEYDYGYSVQQTRDGGYIITGRTLSYGAGLSDVWLIKTDGNGNKVWDKTFGGTGYDYGCSVQETSDGGYIITGSTWSYGAGWYDVWLIKTDENGRTLLK</sequence>
<dbReference type="SUPFAM" id="SSF69304">
    <property type="entry name" value="Tricorn protease N-terminal domain"/>
    <property type="match status" value="1"/>
</dbReference>
<dbReference type="Proteomes" id="UP000215559">
    <property type="component" value="Unassembled WGS sequence"/>
</dbReference>
<dbReference type="EMBL" id="NOZP01000024">
    <property type="protein sequence ID" value="OYD17047.1"/>
    <property type="molecule type" value="Genomic_DNA"/>
</dbReference>
<feature type="domain" description="PKD" evidence="2">
    <location>
        <begin position="66"/>
        <end position="138"/>
    </location>
</feature>
<proteinExistence type="predicted"/>
<name>A0A235BZ36_UNCW3</name>
<dbReference type="SUPFAM" id="SSF49299">
    <property type="entry name" value="PKD domain"/>
    <property type="match status" value="1"/>
</dbReference>
<dbReference type="AlphaFoldDB" id="A0A235BZ36"/>